<sequence length="150" mass="16855">MLVAVKDALVSQVRSLALSLCATLLSAIPRAPRHRNRHFYVFKILSKELTCCQTALVLPNSTRQSAAFPLLTTTITVRKLYDYSPFDSDLYPTADPRPSLCLPEPVPKRGTKAEISAHEEEAVESQVSGLKWKTSKWRRLPHTFVFSSLQ</sequence>
<dbReference type="RefSeq" id="XP_060332214.1">
    <property type="nucleotide sequence ID" value="XM_060472820.1"/>
</dbReference>
<organism evidence="1 2">
    <name type="scientific">Armillaria tabescens</name>
    <name type="common">Ringless honey mushroom</name>
    <name type="synonym">Agaricus tabescens</name>
    <dbReference type="NCBI Taxonomy" id="1929756"/>
    <lineage>
        <taxon>Eukaryota</taxon>
        <taxon>Fungi</taxon>
        <taxon>Dikarya</taxon>
        <taxon>Basidiomycota</taxon>
        <taxon>Agaricomycotina</taxon>
        <taxon>Agaricomycetes</taxon>
        <taxon>Agaricomycetidae</taxon>
        <taxon>Agaricales</taxon>
        <taxon>Marasmiineae</taxon>
        <taxon>Physalacriaceae</taxon>
        <taxon>Desarmillaria</taxon>
    </lineage>
</organism>
<comment type="caution">
    <text evidence="1">The sequence shown here is derived from an EMBL/GenBank/DDBJ whole genome shotgun (WGS) entry which is preliminary data.</text>
</comment>
<reference evidence="1" key="1">
    <citation type="submission" date="2023-06" db="EMBL/GenBank/DDBJ databases">
        <authorList>
            <consortium name="Lawrence Berkeley National Laboratory"/>
            <person name="Ahrendt S."/>
            <person name="Sahu N."/>
            <person name="Indic B."/>
            <person name="Wong-Bajracharya J."/>
            <person name="Merenyi Z."/>
            <person name="Ke H.-M."/>
            <person name="Monk M."/>
            <person name="Kocsube S."/>
            <person name="Drula E."/>
            <person name="Lipzen A."/>
            <person name="Balint B."/>
            <person name="Henrissat B."/>
            <person name="Andreopoulos B."/>
            <person name="Martin F.M."/>
            <person name="Harder C.B."/>
            <person name="Rigling D."/>
            <person name="Ford K.L."/>
            <person name="Foster G.D."/>
            <person name="Pangilinan J."/>
            <person name="Papanicolaou A."/>
            <person name="Barry K."/>
            <person name="LaButti K."/>
            <person name="Viragh M."/>
            <person name="Koriabine M."/>
            <person name="Yan M."/>
            <person name="Riley R."/>
            <person name="Champramary S."/>
            <person name="Plett K.L."/>
            <person name="Tsai I.J."/>
            <person name="Slot J."/>
            <person name="Sipos G."/>
            <person name="Plett J."/>
            <person name="Nagy L.G."/>
            <person name="Grigoriev I.V."/>
        </authorList>
    </citation>
    <scope>NUCLEOTIDE SEQUENCE</scope>
    <source>
        <strain evidence="1">CCBAS 213</strain>
    </source>
</reference>
<dbReference type="AlphaFoldDB" id="A0AA39KFZ8"/>
<accession>A0AA39KFZ8</accession>
<protein>
    <submittedName>
        <fullName evidence="1">Uncharacterized protein</fullName>
    </submittedName>
</protein>
<dbReference type="EMBL" id="JAUEPS010000013">
    <property type="protein sequence ID" value="KAK0460088.1"/>
    <property type="molecule type" value="Genomic_DNA"/>
</dbReference>
<name>A0AA39KFZ8_ARMTA</name>
<proteinExistence type="predicted"/>
<evidence type="ECO:0000313" key="2">
    <source>
        <dbReference type="Proteomes" id="UP001175211"/>
    </source>
</evidence>
<keyword evidence="2" id="KW-1185">Reference proteome</keyword>
<dbReference type="Proteomes" id="UP001175211">
    <property type="component" value="Unassembled WGS sequence"/>
</dbReference>
<gene>
    <name evidence="1" type="ORF">EV420DRAFT_1534947</name>
</gene>
<evidence type="ECO:0000313" key="1">
    <source>
        <dbReference type="EMBL" id="KAK0460088.1"/>
    </source>
</evidence>
<dbReference type="GeneID" id="85356368"/>